<dbReference type="Pfam" id="PF03403">
    <property type="entry name" value="PAF-AH_p_II"/>
    <property type="match status" value="2"/>
</dbReference>
<keyword evidence="3" id="KW-0442">Lipid degradation</keyword>
<dbReference type="InterPro" id="IPR029058">
    <property type="entry name" value="AB_hydrolase_fold"/>
</dbReference>
<evidence type="ECO:0000256" key="1">
    <source>
        <dbReference type="ARBA" id="ARBA00013201"/>
    </source>
</evidence>
<evidence type="ECO:0000313" key="7">
    <source>
        <dbReference type="Proteomes" id="UP001515480"/>
    </source>
</evidence>
<dbReference type="PANTHER" id="PTHR10272:SF0">
    <property type="entry name" value="PLATELET-ACTIVATING FACTOR ACETYLHYDROLASE"/>
    <property type="match status" value="1"/>
</dbReference>
<keyword evidence="5" id="KW-0472">Membrane</keyword>
<evidence type="ECO:0000256" key="3">
    <source>
        <dbReference type="ARBA" id="ARBA00022963"/>
    </source>
</evidence>
<reference evidence="6 7" key="1">
    <citation type="journal article" date="2024" name="Science">
        <title>Giant polyketide synthase enzymes in the biosynthesis of giant marine polyether toxins.</title>
        <authorList>
            <person name="Fallon T.R."/>
            <person name="Shende V.V."/>
            <person name="Wierzbicki I.H."/>
            <person name="Pendleton A.L."/>
            <person name="Watervoot N.F."/>
            <person name="Auber R.P."/>
            <person name="Gonzalez D.J."/>
            <person name="Wisecaver J.H."/>
            <person name="Moore B.S."/>
        </authorList>
    </citation>
    <scope>NUCLEOTIDE SEQUENCE [LARGE SCALE GENOMIC DNA]</scope>
    <source>
        <strain evidence="6 7">12B1</strain>
    </source>
</reference>
<keyword evidence="2" id="KW-0378">Hydrolase</keyword>
<sequence length="456" mass="47920">MSLPQHAFTPSVPWEHRSWLWNERIVKWLSARPALALLLLAPLLPLLLLLAPLLALWVARSSLPPPAGAYAVGVHDFEHSSLRLRVWYPRAAAPAPPPRWLPQPRASYAAAYLTSLGAPYWLGALLTAPLRLISSRGMAADAPPLRPPHGQSWHLVLFSHGLLGNVAPYSMVCASIASHGAVVIALEHTDGSAVHTEAAAAPPYLTRPPQHFADNKAWRAAQVELRVRQLTALLRAGGGLLASTPLASLEAEDLSLARDGAVALVGHSFGGGTVLETAAALAAEEGAPVVSACVALDPWLFGCSDALLSAPIAAAKVPTLCLMTQSLMFPTNADAIGPAMRNFSRDGGTALWVEAAGTRHQEASDFVLFAYPLIRASFMAGALPGSLSLGRHIAATVGFLSCAGALRVTGDPTQRKSMELVGALASGEAPSKRRGARVEAEYDASAFLVHGATAFA</sequence>
<keyword evidence="5" id="KW-1133">Transmembrane helix</keyword>
<proteinExistence type="predicted"/>
<evidence type="ECO:0000256" key="4">
    <source>
        <dbReference type="ARBA" id="ARBA00023098"/>
    </source>
</evidence>
<keyword evidence="4" id="KW-0443">Lipid metabolism</keyword>
<accession>A0AB34JEU0</accession>
<feature type="transmembrane region" description="Helical" evidence="5">
    <location>
        <begin position="34"/>
        <end position="59"/>
    </location>
</feature>
<dbReference type="Proteomes" id="UP001515480">
    <property type="component" value="Unassembled WGS sequence"/>
</dbReference>
<dbReference type="GO" id="GO:0016042">
    <property type="term" value="P:lipid catabolic process"/>
    <property type="evidence" value="ECO:0007669"/>
    <property type="project" value="UniProtKB-KW"/>
</dbReference>
<dbReference type="GO" id="GO:0003847">
    <property type="term" value="F:1-alkyl-2-acetylglycerophosphocholine esterase activity"/>
    <property type="evidence" value="ECO:0007669"/>
    <property type="project" value="UniProtKB-EC"/>
</dbReference>
<evidence type="ECO:0000256" key="2">
    <source>
        <dbReference type="ARBA" id="ARBA00022801"/>
    </source>
</evidence>
<dbReference type="EC" id="3.1.1.47" evidence="1"/>
<dbReference type="AlphaFoldDB" id="A0AB34JEU0"/>
<organism evidence="6 7">
    <name type="scientific">Prymnesium parvum</name>
    <name type="common">Toxic golden alga</name>
    <dbReference type="NCBI Taxonomy" id="97485"/>
    <lineage>
        <taxon>Eukaryota</taxon>
        <taxon>Haptista</taxon>
        <taxon>Haptophyta</taxon>
        <taxon>Prymnesiophyceae</taxon>
        <taxon>Prymnesiales</taxon>
        <taxon>Prymnesiaceae</taxon>
        <taxon>Prymnesium</taxon>
    </lineage>
</organism>
<keyword evidence="7" id="KW-1185">Reference proteome</keyword>
<dbReference type="SUPFAM" id="SSF53474">
    <property type="entry name" value="alpha/beta-Hydrolases"/>
    <property type="match status" value="1"/>
</dbReference>
<evidence type="ECO:0000313" key="6">
    <source>
        <dbReference type="EMBL" id="KAL1520326.1"/>
    </source>
</evidence>
<name>A0AB34JEU0_PRYPA</name>
<dbReference type="EMBL" id="JBGBPQ010000008">
    <property type="protein sequence ID" value="KAL1520326.1"/>
    <property type="molecule type" value="Genomic_DNA"/>
</dbReference>
<evidence type="ECO:0000256" key="5">
    <source>
        <dbReference type="SAM" id="Phobius"/>
    </source>
</evidence>
<protein>
    <recommendedName>
        <fullName evidence="1">1-alkyl-2-acetylglycerophosphocholine esterase</fullName>
        <ecNumber evidence="1">3.1.1.47</ecNumber>
    </recommendedName>
</protein>
<dbReference type="Gene3D" id="3.40.50.1820">
    <property type="entry name" value="alpha/beta hydrolase"/>
    <property type="match status" value="1"/>
</dbReference>
<comment type="caution">
    <text evidence="6">The sequence shown here is derived from an EMBL/GenBank/DDBJ whole genome shotgun (WGS) entry which is preliminary data.</text>
</comment>
<dbReference type="PANTHER" id="PTHR10272">
    <property type="entry name" value="PLATELET-ACTIVATING FACTOR ACETYLHYDROLASE"/>
    <property type="match status" value="1"/>
</dbReference>
<keyword evidence="5" id="KW-0812">Transmembrane</keyword>
<gene>
    <name evidence="6" type="ORF">AB1Y20_021916</name>
</gene>